<dbReference type="AlphaFoldDB" id="A0A0G0T2F3"/>
<sequence length="128" mass="13663">MKNNTVIIIAIISLALGFGGGYLFKNYQVGKMRPDFGGRFGDRQRSGQVLQTGLGGMTLGEVISLDEKSMTVKIQDGGTKMIILGDSTIYTKTQSIEKTELGTGNQVRVFGSANSDGSITAQNVQLNP</sequence>
<organism evidence="2 3">
    <name type="scientific">Candidatus Woesebacteria bacterium GW2011_GWA2_40_7b</name>
    <dbReference type="NCBI Taxonomy" id="1618563"/>
    <lineage>
        <taxon>Bacteria</taxon>
        <taxon>Candidatus Woeseibacteriota</taxon>
    </lineage>
</organism>
<evidence type="ECO:0000313" key="3">
    <source>
        <dbReference type="Proteomes" id="UP000034562"/>
    </source>
</evidence>
<evidence type="ECO:0008006" key="4">
    <source>
        <dbReference type="Google" id="ProtNLM"/>
    </source>
</evidence>
<evidence type="ECO:0000313" key="2">
    <source>
        <dbReference type="EMBL" id="KKR71223.1"/>
    </source>
</evidence>
<feature type="transmembrane region" description="Helical" evidence="1">
    <location>
        <begin position="6"/>
        <end position="24"/>
    </location>
</feature>
<dbReference type="EMBL" id="LBZK01000005">
    <property type="protein sequence ID" value="KKR71223.1"/>
    <property type="molecule type" value="Genomic_DNA"/>
</dbReference>
<gene>
    <name evidence="2" type="ORF">UU12_C0005G0016</name>
</gene>
<comment type="caution">
    <text evidence="2">The sequence shown here is derived from an EMBL/GenBank/DDBJ whole genome shotgun (WGS) entry which is preliminary data.</text>
</comment>
<keyword evidence="1" id="KW-1133">Transmembrane helix</keyword>
<keyword evidence="1" id="KW-0812">Transmembrane</keyword>
<protein>
    <recommendedName>
        <fullName evidence="4">DUF5666 domain-containing protein</fullName>
    </recommendedName>
</protein>
<dbReference type="Proteomes" id="UP000034562">
    <property type="component" value="Unassembled WGS sequence"/>
</dbReference>
<accession>A0A0G0T2F3</accession>
<dbReference type="STRING" id="1618563.UU12_C0005G0016"/>
<evidence type="ECO:0000256" key="1">
    <source>
        <dbReference type="SAM" id="Phobius"/>
    </source>
</evidence>
<reference evidence="2 3" key="1">
    <citation type="journal article" date="2015" name="Nature">
        <title>rRNA introns, odd ribosomes, and small enigmatic genomes across a large radiation of phyla.</title>
        <authorList>
            <person name="Brown C.T."/>
            <person name="Hug L.A."/>
            <person name="Thomas B.C."/>
            <person name="Sharon I."/>
            <person name="Castelle C.J."/>
            <person name="Singh A."/>
            <person name="Wilkins M.J."/>
            <person name="Williams K.H."/>
            <person name="Banfield J.F."/>
        </authorList>
    </citation>
    <scope>NUCLEOTIDE SEQUENCE [LARGE SCALE GENOMIC DNA]</scope>
</reference>
<name>A0A0G0T2F3_9BACT</name>
<keyword evidence="1" id="KW-0472">Membrane</keyword>
<proteinExistence type="predicted"/>